<comment type="function">
    <text evidence="3 4">Catalyzes the conversion of N5-carboxyaminoimidazole ribonucleotide (N5-CAIR) to 4-carboxy-5-aminoimidazole ribonucleotide (CAIR).</text>
</comment>
<dbReference type="InterPro" id="IPR024694">
    <property type="entry name" value="PurE_prokaryotes"/>
</dbReference>
<dbReference type="Gene3D" id="3.40.50.1970">
    <property type="match status" value="1"/>
</dbReference>
<evidence type="ECO:0000256" key="1">
    <source>
        <dbReference type="ARBA" id="ARBA00022755"/>
    </source>
</evidence>
<comment type="pathway">
    <text evidence="3 4">Purine metabolism; IMP biosynthesis via de novo pathway; 5-amino-1-(5-phospho-D-ribosyl)imidazole-4-carboxylate from 5-amino-1-(5-phospho-D-ribosyl)imidazole (N5-CAIR route): step 2/2.</text>
</comment>
<dbReference type="Pfam" id="PF00731">
    <property type="entry name" value="AIRC"/>
    <property type="match status" value="1"/>
</dbReference>
<dbReference type="InterPro" id="IPR000031">
    <property type="entry name" value="PurE_dom"/>
</dbReference>
<dbReference type="PANTHER" id="PTHR23046">
    <property type="entry name" value="PHOSPHORIBOSYLAMINOIMIDAZOLE CARBOXYLASE CATALYTIC SUBUNIT"/>
    <property type="match status" value="1"/>
</dbReference>
<dbReference type="PANTHER" id="PTHR23046:SF2">
    <property type="entry name" value="PHOSPHORIBOSYLAMINOIMIDAZOLE CARBOXYLASE"/>
    <property type="match status" value="1"/>
</dbReference>
<evidence type="ECO:0000256" key="5">
    <source>
        <dbReference type="PIRSR" id="PIRSR001338-1"/>
    </source>
</evidence>
<evidence type="ECO:0000256" key="2">
    <source>
        <dbReference type="ARBA" id="ARBA00023235"/>
    </source>
</evidence>
<evidence type="ECO:0000259" key="6">
    <source>
        <dbReference type="SMART" id="SM01001"/>
    </source>
</evidence>
<evidence type="ECO:0000256" key="3">
    <source>
        <dbReference type="HAMAP-Rule" id="MF_01929"/>
    </source>
</evidence>
<sequence>MRKNLVSVIMGSDSDLPVLKGTIETLKNFGVGCEVKVLSTHRTPDDVIKYIKGTPKKGIKLIIAAAGGAAHLGGVIASHTILPVIGIPIETESLEGLDSLLSTVQMPVGIPVATMAIGKAGAKNAAIFAVQILAIEDKTLAKKIVSFRGKLRESVLSKNKNLKTKI</sequence>
<feature type="binding site" evidence="3 5">
    <location>
        <position position="12"/>
    </location>
    <ligand>
        <name>substrate</name>
    </ligand>
</feature>
<dbReference type="AlphaFoldDB" id="A0A2J0KUT3"/>
<feature type="binding site" evidence="3 5">
    <location>
        <position position="15"/>
    </location>
    <ligand>
        <name>substrate</name>
    </ligand>
</feature>
<dbReference type="EC" id="5.4.99.18" evidence="3 4"/>
<dbReference type="SUPFAM" id="SSF52255">
    <property type="entry name" value="N5-CAIR mutase (phosphoribosylaminoimidazole carboxylase, PurE)"/>
    <property type="match status" value="1"/>
</dbReference>
<comment type="similarity">
    <text evidence="3">Belongs to the AIR carboxylase family. Class I subfamily.</text>
</comment>
<dbReference type="UniPathway" id="UPA00074">
    <property type="reaction ID" value="UER00943"/>
</dbReference>
<comment type="catalytic activity">
    <reaction evidence="3 4">
        <text>5-carboxyamino-1-(5-phospho-D-ribosyl)imidazole + H(+) = 5-amino-1-(5-phospho-D-ribosyl)imidazole-4-carboxylate</text>
        <dbReference type="Rhea" id="RHEA:13193"/>
        <dbReference type="ChEBI" id="CHEBI:15378"/>
        <dbReference type="ChEBI" id="CHEBI:58730"/>
        <dbReference type="ChEBI" id="CHEBI:77657"/>
        <dbReference type="EC" id="5.4.99.18"/>
    </reaction>
</comment>
<accession>A0A2J0KUT3</accession>
<dbReference type="NCBIfam" id="TIGR01162">
    <property type="entry name" value="purE"/>
    <property type="match status" value="1"/>
</dbReference>
<comment type="caution">
    <text evidence="7">The sequence shown here is derived from an EMBL/GenBank/DDBJ whole genome shotgun (WGS) entry which is preliminary data.</text>
</comment>
<dbReference type="PIRSF" id="PIRSF001338">
    <property type="entry name" value="AIR_carboxylase"/>
    <property type="match status" value="1"/>
</dbReference>
<dbReference type="GO" id="GO:0006189">
    <property type="term" value="P:'de novo' IMP biosynthetic process"/>
    <property type="evidence" value="ECO:0007669"/>
    <property type="project" value="UniProtKB-UniRule"/>
</dbReference>
<organism evidence="7 8">
    <name type="scientific">Candidatus Aquitaenariimonas noxiae</name>
    <dbReference type="NCBI Taxonomy" id="1974741"/>
    <lineage>
        <taxon>Bacteria</taxon>
        <taxon>Pseudomonadati</taxon>
        <taxon>Candidatus Omnitrophota</taxon>
        <taxon>Candidatus Aquitaenariimonas</taxon>
    </lineage>
</organism>
<feature type="domain" description="PurE" evidence="6">
    <location>
        <begin position="4"/>
        <end position="155"/>
    </location>
</feature>
<feature type="binding site" evidence="3 5">
    <location>
        <position position="42"/>
    </location>
    <ligand>
        <name>substrate</name>
    </ligand>
</feature>
<dbReference type="Proteomes" id="UP000230052">
    <property type="component" value="Unassembled WGS sequence"/>
</dbReference>
<keyword evidence="2 3" id="KW-0413">Isomerase</keyword>
<dbReference type="EMBL" id="PEWV01000013">
    <property type="protein sequence ID" value="PIU42248.1"/>
    <property type="molecule type" value="Genomic_DNA"/>
</dbReference>
<dbReference type="GO" id="GO:0034023">
    <property type="term" value="F:5-(carboxyamino)imidazole ribonucleotide mutase activity"/>
    <property type="evidence" value="ECO:0007669"/>
    <property type="project" value="UniProtKB-UniRule"/>
</dbReference>
<evidence type="ECO:0000256" key="4">
    <source>
        <dbReference type="PIRNR" id="PIRNR001338"/>
    </source>
</evidence>
<dbReference type="HAMAP" id="MF_01929">
    <property type="entry name" value="PurE_classI"/>
    <property type="match status" value="1"/>
</dbReference>
<dbReference type="SMART" id="SM01001">
    <property type="entry name" value="AIRC"/>
    <property type="match status" value="1"/>
</dbReference>
<protein>
    <recommendedName>
        <fullName evidence="3 4">N5-carboxyaminoimidazole ribonucleotide mutase</fullName>
        <shortName evidence="3 4">N5-CAIR mutase</shortName>
        <ecNumber evidence="3 4">5.4.99.18</ecNumber>
    </recommendedName>
    <alternativeName>
        <fullName evidence="3">5-(carboxyamino)imidazole ribonucleotide mutase</fullName>
    </alternativeName>
</protein>
<keyword evidence="1 3" id="KW-0658">Purine biosynthesis</keyword>
<gene>
    <name evidence="3 7" type="primary">purE</name>
    <name evidence="7" type="ORF">COS99_01195</name>
</gene>
<name>A0A2J0KUT3_9BACT</name>
<dbReference type="InterPro" id="IPR033747">
    <property type="entry name" value="PurE_ClassI"/>
</dbReference>
<reference evidence="7 8" key="1">
    <citation type="submission" date="2017-09" db="EMBL/GenBank/DDBJ databases">
        <title>Depth-based differentiation of microbial function through sediment-hosted aquifers and enrichment of novel symbionts in the deep terrestrial subsurface.</title>
        <authorList>
            <person name="Probst A.J."/>
            <person name="Ladd B."/>
            <person name="Jarett J.K."/>
            <person name="Geller-Mcgrath D.E."/>
            <person name="Sieber C.M."/>
            <person name="Emerson J.B."/>
            <person name="Anantharaman K."/>
            <person name="Thomas B.C."/>
            <person name="Malmstrom R."/>
            <person name="Stieglmeier M."/>
            <person name="Klingl A."/>
            <person name="Woyke T."/>
            <person name="Ryan C.M."/>
            <person name="Banfield J.F."/>
        </authorList>
    </citation>
    <scope>NUCLEOTIDE SEQUENCE [LARGE SCALE GENOMIC DNA]</scope>
    <source>
        <strain evidence="7">CG07_land_8_20_14_0_80_42_15</strain>
    </source>
</reference>
<evidence type="ECO:0000313" key="8">
    <source>
        <dbReference type="Proteomes" id="UP000230052"/>
    </source>
</evidence>
<proteinExistence type="inferred from homology"/>
<evidence type="ECO:0000313" key="7">
    <source>
        <dbReference type="EMBL" id="PIU42248.1"/>
    </source>
</evidence>